<dbReference type="SUPFAM" id="SSF50978">
    <property type="entry name" value="WD40 repeat-like"/>
    <property type="match status" value="1"/>
</dbReference>
<reference evidence="2" key="1">
    <citation type="submission" date="2019-09" db="EMBL/GenBank/DDBJ databases">
        <title>Draft genome information of white flower Hibiscus syriacus.</title>
        <authorList>
            <person name="Kim Y.-M."/>
        </authorList>
    </citation>
    <scope>NUCLEOTIDE SEQUENCE [LARGE SCALE GENOMIC DNA]</scope>
    <source>
        <strain evidence="2">YM2019G1</strain>
    </source>
</reference>
<accession>A0A6A2Y4E9</accession>
<organism evidence="2 3">
    <name type="scientific">Hibiscus syriacus</name>
    <name type="common">Rose of Sharon</name>
    <dbReference type="NCBI Taxonomy" id="106335"/>
    <lineage>
        <taxon>Eukaryota</taxon>
        <taxon>Viridiplantae</taxon>
        <taxon>Streptophyta</taxon>
        <taxon>Embryophyta</taxon>
        <taxon>Tracheophyta</taxon>
        <taxon>Spermatophyta</taxon>
        <taxon>Magnoliopsida</taxon>
        <taxon>eudicotyledons</taxon>
        <taxon>Gunneridae</taxon>
        <taxon>Pentapetalae</taxon>
        <taxon>rosids</taxon>
        <taxon>malvids</taxon>
        <taxon>Malvales</taxon>
        <taxon>Malvaceae</taxon>
        <taxon>Malvoideae</taxon>
        <taxon>Hibiscus</taxon>
    </lineage>
</organism>
<protein>
    <submittedName>
        <fullName evidence="2">Transcriptional regulator STERILE APETALA</fullName>
    </submittedName>
</protein>
<dbReference type="InterPro" id="IPR015943">
    <property type="entry name" value="WD40/YVTN_repeat-like_dom_sf"/>
</dbReference>
<dbReference type="InterPro" id="IPR001680">
    <property type="entry name" value="WD40_rpt"/>
</dbReference>
<dbReference type="Proteomes" id="UP000436088">
    <property type="component" value="Unassembled WGS sequence"/>
</dbReference>
<evidence type="ECO:0000313" key="2">
    <source>
        <dbReference type="EMBL" id="KAE8665147.1"/>
    </source>
</evidence>
<feature type="compositionally biased region" description="Gly residues" evidence="1">
    <location>
        <begin position="30"/>
        <end position="41"/>
    </location>
</feature>
<dbReference type="AlphaFoldDB" id="A0A6A2Y4E9"/>
<sequence length="502" mass="55322">MMSSPSPSSSSSSSSPSPSSTSSSSSDDGNGNGTGHGGHGFEGPSLTRRRGNNEIWPGPFIEDLAVRVAIDACRYIGRLAAAAALATLFRVNKSLPFVSLINPWIIFPNANMRNGAAGMWEEVEVWGDSPREKVCSTWQAVSRSDPLWQRLTSSIWGRTHRMHATWHEEYVYCHQTSQNFRLGRSVHETLHFDPTGVDISDGLICRCLTLSDTHLACGFADGTIRLFELATRLHVGTFLPQHGDHFGRFSRAVSGIIISDPRVIFATLDGDIHVAIIDGQQQARRAHVGNIVDDGSLVDFTGCGRWWVGLYAGVPGRAIHIWDGNTEDLVYMNTTLTDRESLRGWHMLTGLTETVGRVRVTHRETAVACTSNRFMVLDLRNPEFSLHDRESRIGLMVNSLDSNNEAFITVDNRGRATVRRAETLDEVCRFNTRLGNIMSCMNLGYAVMCAGGVIRVWEIEHGQYLYSFGENVGAVNAMVADDRHVAVAGGDTTIHLWDFGAQ</sequence>
<dbReference type="SMART" id="SM00320">
    <property type="entry name" value="WD40"/>
    <property type="match status" value="2"/>
</dbReference>
<evidence type="ECO:0000256" key="1">
    <source>
        <dbReference type="SAM" id="MobiDB-lite"/>
    </source>
</evidence>
<dbReference type="InterPro" id="IPR036047">
    <property type="entry name" value="F-box-like_dom_sf"/>
</dbReference>
<gene>
    <name evidence="2" type="ORF">F3Y22_tig00112673pilonHSYRG00139</name>
</gene>
<proteinExistence type="predicted"/>
<evidence type="ECO:0000313" key="3">
    <source>
        <dbReference type="Proteomes" id="UP000436088"/>
    </source>
</evidence>
<comment type="caution">
    <text evidence="2">The sequence shown here is derived from an EMBL/GenBank/DDBJ whole genome shotgun (WGS) entry which is preliminary data.</text>
</comment>
<keyword evidence="3" id="KW-1185">Reference proteome</keyword>
<name>A0A6A2Y4E9_HIBSY</name>
<feature type="region of interest" description="Disordered" evidence="1">
    <location>
        <begin position="1"/>
        <end position="49"/>
    </location>
</feature>
<dbReference type="InterPro" id="IPR036322">
    <property type="entry name" value="WD40_repeat_dom_sf"/>
</dbReference>
<dbReference type="SUPFAM" id="SSF81383">
    <property type="entry name" value="F-box domain"/>
    <property type="match status" value="1"/>
</dbReference>
<dbReference type="PANTHER" id="PTHR19855:SF31">
    <property type="entry name" value="TRANSCRIPTIONAL REGULATOR STERILE APETALA"/>
    <property type="match status" value="1"/>
</dbReference>
<dbReference type="PANTHER" id="PTHR19855">
    <property type="entry name" value="WD40 REPEAT PROTEIN 12, 37"/>
    <property type="match status" value="1"/>
</dbReference>
<feature type="compositionally biased region" description="Low complexity" evidence="1">
    <location>
        <begin position="1"/>
        <end position="26"/>
    </location>
</feature>
<dbReference type="EMBL" id="VEPZ02001628">
    <property type="protein sequence ID" value="KAE8665147.1"/>
    <property type="molecule type" value="Genomic_DNA"/>
</dbReference>
<dbReference type="Gene3D" id="2.130.10.10">
    <property type="entry name" value="YVTN repeat-like/Quinoprotein amine dehydrogenase"/>
    <property type="match status" value="2"/>
</dbReference>